<name>A0A7I7WZN2_9MYCO</name>
<dbReference type="InterPro" id="IPR000030">
    <property type="entry name" value="PPE_dom"/>
</dbReference>
<dbReference type="GO" id="GO:0052572">
    <property type="term" value="P:response to host immune response"/>
    <property type="evidence" value="ECO:0007669"/>
    <property type="project" value="TreeGrafter"/>
</dbReference>
<dbReference type="InterPro" id="IPR022171">
    <property type="entry name" value="PPE_C"/>
</dbReference>
<evidence type="ECO:0000313" key="5">
    <source>
        <dbReference type="Proteomes" id="UP000467260"/>
    </source>
</evidence>
<dbReference type="KEGG" id="mhib:MHIB_13840"/>
<dbReference type="Gene3D" id="1.20.1260.20">
    <property type="entry name" value="PPE superfamily"/>
    <property type="match status" value="1"/>
</dbReference>
<feature type="domain" description="PPE" evidence="2">
    <location>
        <begin position="2"/>
        <end position="164"/>
    </location>
</feature>
<dbReference type="EMBL" id="AP022609">
    <property type="protein sequence ID" value="BBZ22966.1"/>
    <property type="molecule type" value="Genomic_DNA"/>
</dbReference>
<reference evidence="4 5" key="1">
    <citation type="journal article" date="2019" name="Emerg. Microbes Infect.">
        <title>Comprehensive subspecies identification of 175 nontuberculous mycobacteria species based on 7547 genomic profiles.</title>
        <authorList>
            <person name="Matsumoto Y."/>
            <person name="Kinjo T."/>
            <person name="Motooka D."/>
            <person name="Nabeya D."/>
            <person name="Jung N."/>
            <person name="Uechi K."/>
            <person name="Horii T."/>
            <person name="Iida T."/>
            <person name="Fujita J."/>
            <person name="Nakamura S."/>
        </authorList>
    </citation>
    <scope>NUCLEOTIDE SEQUENCE [LARGE SCALE GENOMIC DNA]</scope>
    <source>
        <strain evidence="4 5">JCM 13571</strain>
    </source>
</reference>
<evidence type="ECO:0000313" key="4">
    <source>
        <dbReference type="EMBL" id="BBZ22966.1"/>
    </source>
</evidence>
<evidence type="ECO:0000256" key="1">
    <source>
        <dbReference type="ARBA" id="ARBA00010652"/>
    </source>
</evidence>
<dbReference type="RefSeq" id="WP_085136844.1">
    <property type="nucleotide sequence ID" value="NZ_AP022609.1"/>
</dbReference>
<dbReference type="Pfam" id="PF12484">
    <property type="entry name" value="PPE-SVP"/>
    <property type="match status" value="1"/>
</dbReference>
<dbReference type="SUPFAM" id="SSF140459">
    <property type="entry name" value="PE/PPE dimer-like"/>
    <property type="match status" value="1"/>
</dbReference>
<dbReference type="Proteomes" id="UP000467260">
    <property type="component" value="Chromosome"/>
</dbReference>
<dbReference type="FunFam" id="1.20.1260.20:FF:000001">
    <property type="entry name" value="PPE family protein PPE41"/>
    <property type="match status" value="1"/>
</dbReference>
<evidence type="ECO:0000259" key="3">
    <source>
        <dbReference type="Pfam" id="PF12484"/>
    </source>
</evidence>
<organism evidence="4 5">
    <name type="scientific">Mycolicibacter hiberniae</name>
    <dbReference type="NCBI Taxonomy" id="29314"/>
    <lineage>
        <taxon>Bacteria</taxon>
        <taxon>Bacillati</taxon>
        <taxon>Actinomycetota</taxon>
        <taxon>Actinomycetes</taxon>
        <taxon>Mycobacteriales</taxon>
        <taxon>Mycobacteriaceae</taxon>
        <taxon>Mycolicibacter</taxon>
    </lineage>
</organism>
<protein>
    <submittedName>
        <fullName evidence="4">PPE family protein</fullName>
    </submittedName>
</protein>
<dbReference type="AlphaFoldDB" id="A0A7I7WZN2"/>
<proteinExistence type="inferred from homology"/>
<dbReference type="PANTHER" id="PTHR46766:SF1">
    <property type="entry name" value="GLUTAMINE-RICH PROTEIN 2"/>
    <property type="match status" value="1"/>
</dbReference>
<sequence length="394" mass="38407">MDFGAFPPEFNSARIYTGPGSGPMMAAAAAWDKLAAELITAEATYQAVINGLVGEGWMGPASAAMAAAVAPYVAWMGATAVRAEQAAVQARAAAASFEAARGMTVPPPMVAANRSQLTALVATNVIGQNAGAIAATEAHYSQMWAQDATAMYSYAAASASATKVTPFTAPHEVADPTAQATQQAAVSQAAGNAAVSQAESSASQAMSQLPATLQGMASPAPTAGLDGFFVEPGDTLANAVTNLMSSSFSPMGAAAVTNFAADMAVVRGAAIAAGDPLGLGAIDPFTPTIQGLGAGLGNGASGLSPLNIASGSMGNAPKVGAMSVPSAWAAAVPASGPVGGVAATGYAVSAPAAQAGAAGMPGVPLAAPGQRSYGFAAPRYGFKPTVMARPVAAG</sequence>
<dbReference type="PANTHER" id="PTHR46766">
    <property type="entry name" value="GLUTAMINE-RICH PROTEIN 2"/>
    <property type="match status" value="1"/>
</dbReference>
<evidence type="ECO:0000259" key="2">
    <source>
        <dbReference type="Pfam" id="PF00823"/>
    </source>
</evidence>
<comment type="similarity">
    <text evidence="1">Belongs to the mycobacterial PPE family.</text>
</comment>
<dbReference type="Pfam" id="PF00823">
    <property type="entry name" value="PPE"/>
    <property type="match status" value="1"/>
</dbReference>
<gene>
    <name evidence="4" type="primary">PPE31_2</name>
    <name evidence="4" type="ORF">MHIB_13840</name>
</gene>
<dbReference type="InterPro" id="IPR038332">
    <property type="entry name" value="PPE_sf"/>
</dbReference>
<feature type="domain" description="PPE family C-terminal" evidence="3">
    <location>
        <begin position="310"/>
        <end position="390"/>
    </location>
</feature>
<keyword evidence="5" id="KW-1185">Reference proteome</keyword>
<dbReference type="OrthoDB" id="4705970at2"/>
<accession>A0A7I7WZN2</accession>